<dbReference type="RefSeq" id="WP_246907059.1">
    <property type="nucleotide sequence ID" value="NZ_JALJRB010000010.1"/>
</dbReference>
<protein>
    <recommendedName>
        <fullName evidence="3">DNA-binding protein</fullName>
    </recommendedName>
</protein>
<evidence type="ECO:0000313" key="1">
    <source>
        <dbReference type="EMBL" id="MCJ8501031.1"/>
    </source>
</evidence>
<gene>
    <name evidence="1" type="ORF">MRX98_10650</name>
</gene>
<dbReference type="EMBL" id="JALJRB010000010">
    <property type="protein sequence ID" value="MCJ8501031.1"/>
    <property type="molecule type" value="Genomic_DNA"/>
</dbReference>
<keyword evidence="2" id="KW-1185">Reference proteome</keyword>
<dbReference type="Proteomes" id="UP001165427">
    <property type="component" value="Unassembled WGS sequence"/>
</dbReference>
<comment type="caution">
    <text evidence="1">The sequence shown here is derived from an EMBL/GenBank/DDBJ whole genome shotgun (WGS) entry which is preliminary data.</text>
</comment>
<accession>A0AA41UL21</accession>
<reference evidence="1" key="1">
    <citation type="submission" date="2022-04" db="EMBL/GenBank/DDBJ databases">
        <title>Desulfatitalea alkaliphila sp. nov., a novel anaerobic sulfate-reducing bacterium isolated from terrestrial mud volcano, Taman Peninsula, Russia.</title>
        <authorList>
            <person name="Khomyakova M.A."/>
            <person name="Merkel A.Y."/>
            <person name="Slobodkin A.I."/>
        </authorList>
    </citation>
    <scope>NUCLEOTIDE SEQUENCE</scope>
    <source>
        <strain evidence="1">M08but</strain>
    </source>
</reference>
<sequence length="60" mass="6795">MNQYLPTSKFAESLGVKNDSVRRGLCVKGHYLGVRPVKLPNGRLMWPAKAVEQLLQLEKE</sequence>
<evidence type="ECO:0000313" key="2">
    <source>
        <dbReference type="Proteomes" id="UP001165427"/>
    </source>
</evidence>
<proteinExistence type="predicted"/>
<organism evidence="1 2">
    <name type="scientific">Desulfatitalea alkaliphila</name>
    <dbReference type="NCBI Taxonomy" id="2929485"/>
    <lineage>
        <taxon>Bacteria</taxon>
        <taxon>Pseudomonadati</taxon>
        <taxon>Thermodesulfobacteriota</taxon>
        <taxon>Desulfobacteria</taxon>
        <taxon>Desulfobacterales</taxon>
        <taxon>Desulfosarcinaceae</taxon>
        <taxon>Desulfatitalea</taxon>
    </lineage>
</organism>
<name>A0AA41UL21_9BACT</name>
<evidence type="ECO:0008006" key="3">
    <source>
        <dbReference type="Google" id="ProtNLM"/>
    </source>
</evidence>
<dbReference type="AlphaFoldDB" id="A0AA41UL21"/>